<keyword evidence="5" id="KW-0560">Oxidoreductase</keyword>
<dbReference type="GO" id="GO:0003857">
    <property type="term" value="F:(3S)-3-hydroxyacyl-CoA dehydrogenase (NAD+) activity"/>
    <property type="evidence" value="ECO:0007669"/>
    <property type="project" value="UniProtKB-EC"/>
</dbReference>
<evidence type="ECO:0000313" key="13">
    <source>
        <dbReference type="EMBL" id="EJK69989.1"/>
    </source>
</evidence>
<dbReference type="InterPro" id="IPR008927">
    <property type="entry name" value="6-PGluconate_DH-like_C_sf"/>
</dbReference>
<reference evidence="13 14" key="1">
    <citation type="journal article" date="2012" name="Genome Biol.">
        <title>Genome and low-iron response of an oceanic diatom adapted to chronic iron limitation.</title>
        <authorList>
            <person name="Lommer M."/>
            <person name="Specht M."/>
            <person name="Roy A.S."/>
            <person name="Kraemer L."/>
            <person name="Andreson R."/>
            <person name="Gutowska M.A."/>
            <person name="Wolf J."/>
            <person name="Bergner S.V."/>
            <person name="Schilhabel M.B."/>
            <person name="Klostermeier U.C."/>
            <person name="Beiko R.G."/>
            <person name="Rosenstiel P."/>
            <person name="Hippler M."/>
            <person name="Laroche J."/>
        </authorList>
    </citation>
    <scope>NUCLEOTIDE SEQUENCE [LARGE SCALE GENOMIC DNA]</scope>
    <source>
        <strain evidence="13 14">CCMP1005</strain>
    </source>
</reference>
<organism evidence="13 14">
    <name type="scientific">Thalassiosira oceanica</name>
    <name type="common">Marine diatom</name>
    <dbReference type="NCBI Taxonomy" id="159749"/>
    <lineage>
        <taxon>Eukaryota</taxon>
        <taxon>Sar</taxon>
        <taxon>Stramenopiles</taxon>
        <taxon>Ochrophyta</taxon>
        <taxon>Bacillariophyta</taxon>
        <taxon>Coscinodiscophyceae</taxon>
        <taxon>Thalassiosirophycidae</taxon>
        <taxon>Thalassiosirales</taxon>
        <taxon>Thalassiosiraceae</taxon>
        <taxon>Thalassiosira</taxon>
    </lineage>
</organism>
<dbReference type="SUPFAM" id="SSF48179">
    <property type="entry name" value="6-phosphogluconate dehydrogenase C-terminal domain-like"/>
    <property type="match status" value="1"/>
</dbReference>
<comment type="similarity">
    <text evidence="3">Belongs to the 3-hydroxyacyl-CoA dehydrogenase family.</text>
</comment>
<evidence type="ECO:0000259" key="11">
    <source>
        <dbReference type="Pfam" id="PF00725"/>
    </source>
</evidence>
<feature type="domain" description="3-hydroxyacyl-CoA dehydrogenase C-terminal" evidence="11">
    <location>
        <begin position="299"/>
        <end position="346"/>
    </location>
</feature>
<dbReference type="Gene3D" id="1.10.1040.10">
    <property type="entry name" value="N-(1-d-carboxylethyl)-l-norvaline Dehydrogenase, domain 2"/>
    <property type="match status" value="2"/>
</dbReference>
<protein>
    <recommendedName>
        <fullName evidence="15">3-hydroxyacyl-CoA dehydrogenase NAD binding domain-containing protein</fullName>
    </recommendedName>
</protein>
<evidence type="ECO:0000259" key="12">
    <source>
        <dbReference type="Pfam" id="PF02737"/>
    </source>
</evidence>
<keyword evidence="4" id="KW-0276">Fatty acid metabolism</keyword>
<dbReference type="InterPro" id="IPR052242">
    <property type="entry name" value="Mito_3-hydroxyacyl-CoA_DH"/>
</dbReference>
<dbReference type="Pfam" id="PF00725">
    <property type="entry name" value="3HCDH"/>
    <property type="match status" value="2"/>
</dbReference>
<feature type="domain" description="3-hydroxyacyl-CoA dehydrogenase C-terminal" evidence="11">
    <location>
        <begin position="218"/>
        <end position="265"/>
    </location>
</feature>
<sequence>MSIKGTAQLAARAGRRRAARQFSAPAQNFDKLGVIGLGLMGHGIAQTAAAAAANDGVHSSIIAYETDQAFLDRGRDRIQKSVDRLVSRDKMESATAEALMGKITFTTDRSALSDTDLIVEAIIENMDLKKKLYSELGAECKPETVFASNTSSLSITEMALASSRPDKFVGVHFFNPVQVMKLVEVIKTVHTNEDEFERALDWVEKIGKVGVKCGDTPGFIVNRLLVPNLIQAMLMLERKDAETRDIDLSMQLGAGQPMGPLHLADCECTLLKHKYQALIEFMKSFCSAAYSLPVDKPDIGLDTCLFIMEGWVKDFPNETAFVVPKTLKDKVDANELGRKTGRGFYLWEGDKRGDPVDG</sequence>
<dbReference type="OMA" id="MAHPMGP"/>
<proteinExistence type="inferred from homology"/>
<dbReference type="PANTHER" id="PTHR43561">
    <property type="match status" value="1"/>
</dbReference>
<dbReference type="InterPro" id="IPR036291">
    <property type="entry name" value="NAD(P)-bd_dom_sf"/>
</dbReference>
<evidence type="ECO:0000256" key="4">
    <source>
        <dbReference type="ARBA" id="ARBA00022832"/>
    </source>
</evidence>
<dbReference type="GO" id="GO:0070403">
    <property type="term" value="F:NAD+ binding"/>
    <property type="evidence" value="ECO:0007669"/>
    <property type="project" value="InterPro"/>
</dbReference>
<dbReference type="Gene3D" id="3.40.50.720">
    <property type="entry name" value="NAD(P)-binding Rossmann-like Domain"/>
    <property type="match status" value="1"/>
</dbReference>
<evidence type="ECO:0008006" key="15">
    <source>
        <dbReference type="Google" id="ProtNLM"/>
    </source>
</evidence>
<evidence type="ECO:0000256" key="8">
    <source>
        <dbReference type="ARBA" id="ARBA00023128"/>
    </source>
</evidence>
<evidence type="ECO:0000256" key="9">
    <source>
        <dbReference type="ARBA" id="ARBA00049556"/>
    </source>
</evidence>
<dbReference type="PANTHER" id="PTHR43561:SF3">
    <property type="entry name" value="HYDROXYACYL-COENZYME A DEHYDROGENASE, MITOCHONDRIAL"/>
    <property type="match status" value="1"/>
</dbReference>
<evidence type="ECO:0000256" key="1">
    <source>
        <dbReference type="ARBA" id="ARBA00004305"/>
    </source>
</evidence>
<dbReference type="EMBL" id="AGNL01009234">
    <property type="protein sequence ID" value="EJK69989.1"/>
    <property type="molecule type" value="Genomic_DNA"/>
</dbReference>
<dbReference type="GO" id="GO:0005759">
    <property type="term" value="C:mitochondrial matrix"/>
    <property type="evidence" value="ECO:0007669"/>
    <property type="project" value="UniProtKB-SubCell"/>
</dbReference>
<comment type="subcellular location">
    <subcellularLocation>
        <location evidence="1">Mitochondrion matrix</location>
    </subcellularLocation>
</comment>
<evidence type="ECO:0000256" key="3">
    <source>
        <dbReference type="ARBA" id="ARBA00009463"/>
    </source>
</evidence>
<keyword evidence="8" id="KW-0496">Mitochondrion</keyword>
<comment type="caution">
    <text evidence="13">The sequence shown here is derived from an EMBL/GenBank/DDBJ whole genome shotgun (WGS) entry which is preliminary data.</text>
</comment>
<evidence type="ECO:0000256" key="10">
    <source>
        <dbReference type="PIRSR" id="PIRSR000105-1"/>
    </source>
</evidence>
<dbReference type="SUPFAM" id="SSF51735">
    <property type="entry name" value="NAD(P)-binding Rossmann-fold domains"/>
    <property type="match status" value="1"/>
</dbReference>
<dbReference type="OrthoDB" id="5958943at2759"/>
<keyword evidence="7" id="KW-0443">Lipid metabolism</keyword>
<dbReference type="FunFam" id="3.40.50.720:FF:000009">
    <property type="entry name" value="Fatty oxidation complex, alpha subunit"/>
    <property type="match status" value="1"/>
</dbReference>
<feature type="domain" description="3-hydroxyacyl-CoA dehydrogenase NAD binding" evidence="12">
    <location>
        <begin position="31"/>
        <end position="215"/>
    </location>
</feature>
<dbReference type="GO" id="GO:0006635">
    <property type="term" value="P:fatty acid beta-oxidation"/>
    <property type="evidence" value="ECO:0007669"/>
    <property type="project" value="TreeGrafter"/>
</dbReference>
<comment type="pathway">
    <text evidence="2">Lipid metabolism; fatty acid beta-oxidation.</text>
</comment>
<dbReference type="Proteomes" id="UP000266841">
    <property type="component" value="Unassembled WGS sequence"/>
</dbReference>
<evidence type="ECO:0000256" key="2">
    <source>
        <dbReference type="ARBA" id="ARBA00005005"/>
    </source>
</evidence>
<evidence type="ECO:0000313" key="14">
    <source>
        <dbReference type="Proteomes" id="UP000266841"/>
    </source>
</evidence>
<evidence type="ECO:0000256" key="6">
    <source>
        <dbReference type="ARBA" id="ARBA00023027"/>
    </source>
</evidence>
<dbReference type="InterPro" id="IPR013328">
    <property type="entry name" value="6PGD_dom2"/>
</dbReference>
<keyword evidence="14" id="KW-1185">Reference proteome</keyword>
<evidence type="ECO:0000256" key="7">
    <source>
        <dbReference type="ARBA" id="ARBA00023098"/>
    </source>
</evidence>
<dbReference type="AlphaFoldDB" id="K0SYC7"/>
<keyword evidence="6" id="KW-0520">NAD</keyword>
<dbReference type="InterPro" id="IPR022694">
    <property type="entry name" value="3-OHacyl-CoA_DH"/>
</dbReference>
<dbReference type="PIRSF" id="PIRSF000105">
    <property type="entry name" value="HCDH"/>
    <property type="match status" value="1"/>
</dbReference>
<dbReference type="Pfam" id="PF02737">
    <property type="entry name" value="3HCDH_N"/>
    <property type="match status" value="1"/>
</dbReference>
<gene>
    <name evidence="13" type="ORF">THAOC_08695</name>
</gene>
<dbReference type="InterPro" id="IPR006176">
    <property type="entry name" value="3-OHacyl-CoA_DH_NAD-bd"/>
</dbReference>
<comment type="catalytic activity">
    <reaction evidence="9">
        <text>a (3S)-3-hydroxyacyl-CoA + NAD(+) = a 3-oxoacyl-CoA + NADH + H(+)</text>
        <dbReference type="Rhea" id="RHEA:22432"/>
        <dbReference type="ChEBI" id="CHEBI:15378"/>
        <dbReference type="ChEBI" id="CHEBI:57318"/>
        <dbReference type="ChEBI" id="CHEBI:57540"/>
        <dbReference type="ChEBI" id="CHEBI:57945"/>
        <dbReference type="ChEBI" id="CHEBI:90726"/>
        <dbReference type="EC" id="1.1.1.35"/>
    </reaction>
</comment>
<feature type="site" description="Important for catalytic activity" evidence="10">
    <location>
        <position position="172"/>
    </location>
</feature>
<dbReference type="eggNOG" id="KOG2304">
    <property type="taxonomic scope" value="Eukaryota"/>
</dbReference>
<dbReference type="InterPro" id="IPR006108">
    <property type="entry name" value="3HC_DH_C"/>
</dbReference>
<name>K0SYC7_THAOC</name>
<evidence type="ECO:0000256" key="5">
    <source>
        <dbReference type="ARBA" id="ARBA00023002"/>
    </source>
</evidence>
<accession>K0SYC7</accession>